<keyword evidence="3" id="KW-0812">Transmembrane</keyword>
<accession>A0A9P4NMP5</accession>
<proteinExistence type="inferred from homology"/>
<reference evidence="5" key="1">
    <citation type="journal article" date="2020" name="Stud. Mycol.">
        <title>101 Dothideomycetes genomes: a test case for predicting lifestyles and emergence of pathogens.</title>
        <authorList>
            <person name="Haridas S."/>
            <person name="Albert R."/>
            <person name="Binder M."/>
            <person name="Bloem J."/>
            <person name="Labutti K."/>
            <person name="Salamov A."/>
            <person name="Andreopoulos B."/>
            <person name="Baker S."/>
            <person name="Barry K."/>
            <person name="Bills G."/>
            <person name="Bluhm B."/>
            <person name="Cannon C."/>
            <person name="Castanera R."/>
            <person name="Culley D."/>
            <person name="Daum C."/>
            <person name="Ezra D."/>
            <person name="Gonzalez J."/>
            <person name="Henrissat B."/>
            <person name="Kuo A."/>
            <person name="Liang C."/>
            <person name="Lipzen A."/>
            <person name="Lutzoni F."/>
            <person name="Magnuson J."/>
            <person name="Mondo S."/>
            <person name="Nolan M."/>
            <person name="Ohm R."/>
            <person name="Pangilinan J."/>
            <person name="Park H.-J."/>
            <person name="Ramirez L."/>
            <person name="Alfaro M."/>
            <person name="Sun H."/>
            <person name="Tritt A."/>
            <person name="Yoshinaga Y."/>
            <person name="Zwiers L.-H."/>
            <person name="Turgeon B."/>
            <person name="Goodwin S."/>
            <person name="Spatafora J."/>
            <person name="Crous P."/>
            <person name="Grigoriev I."/>
        </authorList>
    </citation>
    <scope>NUCLEOTIDE SEQUENCE</scope>
    <source>
        <strain evidence="5">CBS 130266</strain>
    </source>
</reference>
<gene>
    <name evidence="5" type="ORF">EJ08DRAFT_651374</name>
</gene>
<evidence type="ECO:0000256" key="3">
    <source>
        <dbReference type="SAM" id="Phobius"/>
    </source>
</evidence>
<dbReference type="PANTHER" id="PTHR10963">
    <property type="entry name" value="GLYCOSYL HYDROLASE-RELATED"/>
    <property type="match status" value="1"/>
</dbReference>
<keyword evidence="3" id="KW-1133">Transmembrane helix</keyword>
<dbReference type="OrthoDB" id="4781at2759"/>
<dbReference type="SUPFAM" id="SSF49899">
    <property type="entry name" value="Concanavalin A-like lectins/glucanases"/>
    <property type="match status" value="1"/>
</dbReference>
<evidence type="ECO:0000313" key="6">
    <source>
        <dbReference type="Proteomes" id="UP000800235"/>
    </source>
</evidence>
<name>A0A9P4NMP5_9PEZI</name>
<dbReference type="EMBL" id="MU007059">
    <property type="protein sequence ID" value="KAF2427548.1"/>
    <property type="molecule type" value="Genomic_DNA"/>
</dbReference>
<dbReference type="GO" id="GO:0005975">
    <property type="term" value="P:carbohydrate metabolic process"/>
    <property type="evidence" value="ECO:0007669"/>
    <property type="project" value="InterPro"/>
</dbReference>
<feature type="transmembrane region" description="Helical" evidence="3">
    <location>
        <begin position="96"/>
        <end position="116"/>
    </location>
</feature>
<evidence type="ECO:0000313" key="5">
    <source>
        <dbReference type="EMBL" id="KAF2427548.1"/>
    </source>
</evidence>
<dbReference type="Pfam" id="PF00722">
    <property type="entry name" value="Glyco_hydro_16"/>
    <property type="match status" value="1"/>
</dbReference>
<dbReference type="PROSITE" id="PS51762">
    <property type="entry name" value="GH16_2"/>
    <property type="match status" value="1"/>
</dbReference>
<evidence type="ECO:0000256" key="1">
    <source>
        <dbReference type="ARBA" id="ARBA00006865"/>
    </source>
</evidence>
<feature type="compositionally biased region" description="Polar residues" evidence="2">
    <location>
        <begin position="47"/>
        <end position="56"/>
    </location>
</feature>
<sequence>MYSVALNLDYLNNDNRSQHYDEQILSEDEEAPADVDRRESIQDQDNHQGTPSSQGSEIHCPRQESKHEFKCYLLDEKYEKPWIKDSRYRALRHGNWIIYICILLALVFSALLNWRIALSVPKHDYCLILDDSFTALNKDVWKHEVQVDGFGNGAFDWTTTDPKNAFTDKEGLHIVPTLTTATTSITEGQIHDKFTLDLTRNAKGDGSCTADQKSPAYKIQCVIESNSTRRTIVPPVRSARLTTRGTKSIQYGRIEVTAKLPRGDWLWPAIRMMPEDSMYGPWPLSGEIDIMESHGNARGYPGHGRELVMSTLHWGPSVESEAFWRTTHASTRKRHDYSEEFHTYGIEWSKDYLFTYLDNPLQQVLYVDFKRMGNLWTWGQFQGHSENGSTLKNPWVKSENFNAPFDQRFYLVFHVAVGSSRGGFPNAVGNKPWNDAESSAPSDFYAARHKWEPTWGKGNSRGMTIKHVKMWQEGKCKH</sequence>
<dbReference type="AlphaFoldDB" id="A0A9P4NMP5"/>
<dbReference type="InterPro" id="IPR013320">
    <property type="entry name" value="ConA-like_dom_sf"/>
</dbReference>
<feature type="domain" description="GH16" evidence="4">
    <location>
        <begin position="155"/>
        <end position="476"/>
    </location>
</feature>
<dbReference type="Gene3D" id="2.60.120.200">
    <property type="match status" value="1"/>
</dbReference>
<comment type="similarity">
    <text evidence="1">Belongs to the glycosyl hydrolase 16 family.</text>
</comment>
<dbReference type="InterPro" id="IPR050546">
    <property type="entry name" value="Glycosyl_Hydrlase_16"/>
</dbReference>
<dbReference type="GO" id="GO:0004553">
    <property type="term" value="F:hydrolase activity, hydrolyzing O-glycosyl compounds"/>
    <property type="evidence" value="ECO:0007669"/>
    <property type="project" value="InterPro"/>
</dbReference>
<comment type="caution">
    <text evidence="5">The sequence shown here is derived from an EMBL/GenBank/DDBJ whole genome shotgun (WGS) entry which is preliminary data.</text>
</comment>
<dbReference type="InterPro" id="IPR000757">
    <property type="entry name" value="Beta-glucanase-like"/>
</dbReference>
<protein>
    <submittedName>
        <fullName evidence="5">Concanavalin A-like lectin/glucanase</fullName>
    </submittedName>
</protein>
<keyword evidence="3" id="KW-0472">Membrane</keyword>
<organism evidence="5 6">
    <name type="scientific">Tothia fuscella</name>
    <dbReference type="NCBI Taxonomy" id="1048955"/>
    <lineage>
        <taxon>Eukaryota</taxon>
        <taxon>Fungi</taxon>
        <taxon>Dikarya</taxon>
        <taxon>Ascomycota</taxon>
        <taxon>Pezizomycotina</taxon>
        <taxon>Dothideomycetes</taxon>
        <taxon>Pleosporomycetidae</taxon>
        <taxon>Venturiales</taxon>
        <taxon>Cylindrosympodiaceae</taxon>
        <taxon>Tothia</taxon>
    </lineage>
</organism>
<evidence type="ECO:0000259" key="4">
    <source>
        <dbReference type="PROSITE" id="PS51762"/>
    </source>
</evidence>
<dbReference type="PANTHER" id="PTHR10963:SF55">
    <property type="entry name" value="GLYCOSIDE HYDROLASE FAMILY 16 PROTEIN"/>
    <property type="match status" value="1"/>
</dbReference>
<evidence type="ECO:0000256" key="2">
    <source>
        <dbReference type="SAM" id="MobiDB-lite"/>
    </source>
</evidence>
<feature type="compositionally biased region" description="Basic and acidic residues" evidence="2">
    <location>
        <begin position="34"/>
        <end position="46"/>
    </location>
</feature>
<dbReference type="Proteomes" id="UP000800235">
    <property type="component" value="Unassembled WGS sequence"/>
</dbReference>
<feature type="region of interest" description="Disordered" evidence="2">
    <location>
        <begin position="25"/>
        <end position="62"/>
    </location>
</feature>
<keyword evidence="6" id="KW-1185">Reference proteome</keyword>